<reference evidence="5 6" key="2">
    <citation type="journal article" date="2011" name="ISME J.">
        <title>RNA-seq reveals cooperative metabolic interactions between two termite-gut spirochete species in co-culture.</title>
        <authorList>
            <person name="Rosenthal A.Z."/>
            <person name="Matson E.G."/>
            <person name="Eldar A."/>
            <person name="Leadbetter J.R."/>
        </authorList>
    </citation>
    <scope>NUCLEOTIDE SEQUENCE [LARGE SCALE GENOMIC DNA]</scope>
    <source>
        <strain evidence="6">ATCC BAA-887 / DSM 12427 / ZAS-2</strain>
    </source>
</reference>
<proteinExistence type="inferred from homology"/>
<sequence length="319" mass="33622">MKRIHHRAAGVFAAVLIGAVLSGCNQAKASPGQNKGAAEAPAVPVFAVNTTLAVQGQILDYLALSGDIVSGTSVDTFSDAAGKITRVYVSVGDRVARNDPVAAVDPSRPGMTYQANIVRAPIAGTITALPAQVGMTISQAVPLARIAGGNALEIKLYVAERFISKIALRQPCQISLDAWPGDVFRGSVTEISPVVDAASRTMEVRVNVENPGAKLKAGMFAKVRIITEEKSNIVKIPNGAMLQRSGEDYVFTVATDPRDPAFRIARRQVITPGILVDGVLEVQQGLTPNQEIIIRGQTLLEDGSRINVIEQVAPLGAAN</sequence>
<dbReference type="AlphaFoldDB" id="F5YQQ8"/>
<feature type="domain" description="CusB-like beta-barrel" evidence="4">
    <location>
        <begin position="155"/>
        <end position="228"/>
    </location>
</feature>
<organism evidence="5 6">
    <name type="scientific">Treponema primitia (strain ATCC BAA-887 / DSM 12427 / ZAS-2)</name>
    <dbReference type="NCBI Taxonomy" id="545694"/>
    <lineage>
        <taxon>Bacteria</taxon>
        <taxon>Pseudomonadati</taxon>
        <taxon>Spirochaetota</taxon>
        <taxon>Spirochaetia</taxon>
        <taxon>Spirochaetales</taxon>
        <taxon>Treponemataceae</taxon>
        <taxon>Treponema</taxon>
    </lineage>
</organism>
<gene>
    <name evidence="5" type="ordered locus">TREPR_1383</name>
</gene>
<dbReference type="HOGENOM" id="CLU_018816_1_2_12"/>
<dbReference type="Gene3D" id="2.40.30.170">
    <property type="match status" value="1"/>
</dbReference>
<accession>F5YQQ8</accession>
<dbReference type="GO" id="GO:1990281">
    <property type="term" value="C:efflux pump complex"/>
    <property type="evidence" value="ECO:0007669"/>
    <property type="project" value="TreeGrafter"/>
</dbReference>
<dbReference type="Proteomes" id="UP000009223">
    <property type="component" value="Chromosome"/>
</dbReference>
<feature type="chain" id="PRO_5003330008" evidence="2">
    <location>
        <begin position="30"/>
        <end position="319"/>
    </location>
</feature>
<dbReference type="InterPro" id="IPR058792">
    <property type="entry name" value="Beta-barrel_RND_2"/>
</dbReference>
<dbReference type="PANTHER" id="PTHR30469:SF15">
    <property type="entry name" value="HLYD FAMILY OF SECRETION PROTEINS"/>
    <property type="match status" value="1"/>
</dbReference>
<comment type="similarity">
    <text evidence="1">Belongs to the membrane fusion protein (MFP) (TC 8.A.1) family.</text>
</comment>
<evidence type="ECO:0000313" key="5">
    <source>
        <dbReference type="EMBL" id="AEF85508.1"/>
    </source>
</evidence>
<dbReference type="RefSeq" id="WP_015708707.1">
    <property type="nucleotide sequence ID" value="NC_015578.1"/>
</dbReference>
<name>F5YQQ8_TREPZ</name>
<dbReference type="FunFam" id="2.40.30.170:FF:000010">
    <property type="entry name" value="Efflux RND transporter periplasmic adaptor subunit"/>
    <property type="match status" value="1"/>
</dbReference>
<evidence type="ECO:0000259" key="4">
    <source>
        <dbReference type="Pfam" id="PF25954"/>
    </source>
</evidence>
<keyword evidence="2" id="KW-0732">Signal</keyword>
<reference evidence="6" key="1">
    <citation type="submission" date="2009-12" db="EMBL/GenBank/DDBJ databases">
        <title>Complete sequence of Treponema primitia strain ZAS-2.</title>
        <authorList>
            <person name="Tetu S.G."/>
            <person name="Matson E."/>
            <person name="Ren Q."/>
            <person name="Seshadri R."/>
            <person name="Elbourne L."/>
            <person name="Hassan K.A."/>
            <person name="Durkin A."/>
            <person name="Radune D."/>
            <person name="Mohamoud Y."/>
            <person name="Shay R."/>
            <person name="Jin S."/>
            <person name="Zhang X."/>
            <person name="Lucey K."/>
            <person name="Ballor N.R."/>
            <person name="Ottesen E."/>
            <person name="Rosenthal R."/>
            <person name="Allen A."/>
            <person name="Leadbetter J.R."/>
            <person name="Paulsen I.T."/>
        </authorList>
    </citation>
    <scope>NUCLEOTIDE SEQUENCE [LARGE SCALE GENOMIC DNA]</scope>
    <source>
        <strain evidence="6">ATCC BAA-887 / DSM 12427 / ZAS-2</strain>
    </source>
</reference>
<dbReference type="Gene3D" id="2.40.420.20">
    <property type="match status" value="1"/>
</dbReference>
<feature type="domain" description="Multidrug resistance protein MdtA-like barrel-sandwich hybrid" evidence="3">
    <location>
        <begin position="78"/>
        <end position="142"/>
    </location>
</feature>
<dbReference type="GO" id="GO:0015562">
    <property type="term" value="F:efflux transmembrane transporter activity"/>
    <property type="evidence" value="ECO:0007669"/>
    <property type="project" value="TreeGrafter"/>
</dbReference>
<dbReference type="InterPro" id="IPR006143">
    <property type="entry name" value="RND_pump_MFP"/>
</dbReference>
<dbReference type="SUPFAM" id="SSF111369">
    <property type="entry name" value="HlyD-like secretion proteins"/>
    <property type="match status" value="1"/>
</dbReference>
<dbReference type="EMBL" id="CP001843">
    <property type="protein sequence ID" value="AEF85508.1"/>
    <property type="molecule type" value="Genomic_DNA"/>
</dbReference>
<dbReference type="Pfam" id="PF25917">
    <property type="entry name" value="BSH_RND"/>
    <property type="match status" value="1"/>
</dbReference>
<dbReference type="NCBIfam" id="TIGR01730">
    <property type="entry name" value="RND_mfp"/>
    <property type="match status" value="1"/>
</dbReference>
<dbReference type="OrthoDB" id="320389at2"/>
<dbReference type="Gene3D" id="2.40.50.100">
    <property type="match status" value="1"/>
</dbReference>
<dbReference type="STRING" id="545694.TREPR_1383"/>
<dbReference type="KEGG" id="tpi:TREPR_1383"/>
<evidence type="ECO:0000313" key="6">
    <source>
        <dbReference type="Proteomes" id="UP000009223"/>
    </source>
</evidence>
<dbReference type="Pfam" id="PF25954">
    <property type="entry name" value="Beta-barrel_RND_2"/>
    <property type="match status" value="1"/>
</dbReference>
<dbReference type="InterPro" id="IPR058625">
    <property type="entry name" value="MdtA-like_BSH"/>
</dbReference>
<keyword evidence="6" id="KW-1185">Reference proteome</keyword>
<evidence type="ECO:0000256" key="2">
    <source>
        <dbReference type="SAM" id="SignalP"/>
    </source>
</evidence>
<protein>
    <submittedName>
        <fullName evidence="5">Putative membrane fusion protein</fullName>
    </submittedName>
</protein>
<dbReference type="PROSITE" id="PS51257">
    <property type="entry name" value="PROKAR_LIPOPROTEIN"/>
    <property type="match status" value="1"/>
</dbReference>
<dbReference type="PANTHER" id="PTHR30469">
    <property type="entry name" value="MULTIDRUG RESISTANCE PROTEIN MDTA"/>
    <property type="match status" value="1"/>
</dbReference>
<dbReference type="eggNOG" id="COG0845">
    <property type="taxonomic scope" value="Bacteria"/>
</dbReference>
<evidence type="ECO:0000259" key="3">
    <source>
        <dbReference type="Pfam" id="PF25917"/>
    </source>
</evidence>
<evidence type="ECO:0000256" key="1">
    <source>
        <dbReference type="ARBA" id="ARBA00009477"/>
    </source>
</evidence>
<feature type="signal peptide" evidence="2">
    <location>
        <begin position="1"/>
        <end position="29"/>
    </location>
</feature>